<dbReference type="PANTHER" id="PTHR43272">
    <property type="entry name" value="LONG-CHAIN-FATTY-ACID--COA LIGASE"/>
    <property type="match status" value="1"/>
</dbReference>
<dbReference type="GO" id="GO:0090433">
    <property type="term" value="F:palmitoyl-CoA ligase activity"/>
    <property type="evidence" value="ECO:0007669"/>
    <property type="project" value="TreeGrafter"/>
</dbReference>
<dbReference type="Pfam" id="PF00501">
    <property type="entry name" value="AMP-binding"/>
    <property type="match status" value="1"/>
</dbReference>
<dbReference type="RefSeq" id="XP_018494179.1">
    <property type="nucleotide sequence ID" value="XM_018638663.1"/>
</dbReference>
<keyword evidence="3" id="KW-0547">Nucleotide-binding</keyword>
<feature type="domain" description="AMP-dependent synthetase/ligase" evidence="8">
    <location>
        <begin position="99"/>
        <end position="510"/>
    </location>
</feature>
<dbReference type="GO" id="GO:0005886">
    <property type="term" value="C:plasma membrane"/>
    <property type="evidence" value="ECO:0007669"/>
    <property type="project" value="TreeGrafter"/>
</dbReference>
<dbReference type="InterPro" id="IPR042099">
    <property type="entry name" value="ANL_N_sf"/>
</dbReference>
<protein>
    <recommendedName>
        <fullName evidence="6">long-chain-fatty-acid--CoA ligase</fullName>
        <ecNumber evidence="6">6.2.1.3</ecNumber>
    </recommendedName>
</protein>
<dbReference type="GO" id="GO:0035336">
    <property type="term" value="P:long-chain fatty-acyl-CoA metabolic process"/>
    <property type="evidence" value="ECO:0007669"/>
    <property type="project" value="TreeGrafter"/>
</dbReference>
<keyword evidence="9" id="KW-1185">Reference proteome</keyword>
<evidence type="ECO:0000313" key="10">
    <source>
        <dbReference type="RefSeq" id="XP_018494179.1"/>
    </source>
</evidence>
<dbReference type="InterPro" id="IPR020845">
    <property type="entry name" value="AMP-binding_CS"/>
</dbReference>
<evidence type="ECO:0000256" key="7">
    <source>
        <dbReference type="ARBA" id="ARBA00036813"/>
    </source>
</evidence>
<keyword evidence="2 10" id="KW-0436">Ligase</keyword>
<proteinExistence type="inferred from homology"/>
<evidence type="ECO:0000256" key="2">
    <source>
        <dbReference type="ARBA" id="ARBA00022598"/>
    </source>
</evidence>
<evidence type="ECO:0000259" key="8">
    <source>
        <dbReference type="Pfam" id="PF00501"/>
    </source>
</evidence>
<keyword evidence="4" id="KW-0276">Fatty acid metabolism</keyword>
<comment type="similarity">
    <text evidence="1">Belongs to the ATP-dependent AMP-binding enzyme family.</text>
</comment>
<evidence type="ECO:0000256" key="4">
    <source>
        <dbReference type="ARBA" id="ARBA00022832"/>
    </source>
</evidence>
<dbReference type="EC" id="6.2.1.3" evidence="6"/>
<dbReference type="Gene3D" id="3.40.50.12780">
    <property type="entry name" value="N-terminal domain of ligase-like"/>
    <property type="match status" value="1"/>
</dbReference>
<dbReference type="SUPFAM" id="SSF56801">
    <property type="entry name" value="Acetyl-CoA synthetase-like"/>
    <property type="match status" value="1"/>
</dbReference>
<evidence type="ECO:0000256" key="5">
    <source>
        <dbReference type="ARBA" id="ARBA00022840"/>
    </source>
</evidence>
<dbReference type="GO" id="GO:0030182">
    <property type="term" value="P:neuron differentiation"/>
    <property type="evidence" value="ECO:0007669"/>
    <property type="project" value="TreeGrafter"/>
</dbReference>
<name>A0AAJ7L314_9ACAR</name>
<dbReference type="AlphaFoldDB" id="A0AAJ7L314"/>
<evidence type="ECO:0000256" key="3">
    <source>
        <dbReference type="ARBA" id="ARBA00022741"/>
    </source>
</evidence>
<reference evidence="10" key="1">
    <citation type="submission" date="2025-08" db="UniProtKB">
        <authorList>
            <consortium name="RefSeq"/>
        </authorList>
    </citation>
    <scope>IDENTIFICATION</scope>
</reference>
<dbReference type="PROSITE" id="PS00455">
    <property type="entry name" value="AMP_BINDING"/>
    <property type="match status" value="1"/>
</dbReference>
<dbReference type="PANTHER" id="PTHR43272:SF83">
    <property type="entry name" value="ACYL-COA SYNTHETASE LONG-CHAIN, ISOFORM J"/>
    <property type="match status" value="1"/>
</dbReference>
<evidence type="ECO:0000313" key="9">
    <source>
        <dbReference type="Proteomes" id="UP000694867"/>
    </source>
</evidence>
<accession>A0AAJ7L314</accession>
<organism evidence="9 10">
    <name type="scientific">Galendromus occidentalis</name>
    <name type="common">western predatory mite</name>
    <dbReference type="NCBI Taxonomy" id="34638"/>
    <lineage>
        <taxon>Eukaryota</taxon>
        <taxon>Metazoa</taxon>
        <taxon>Ecdysozoa</taxon>
        <taxon>Arthropoda</taxon>
        <taxon>Chelicerata</taxon>
        <taxon>Arachnida</taxon>
        <taxon>Acari</taxon>
        <taxon>Parasitiformes</taxon>
        <taxon>Mesostigmata</taxon>
        <taxon>Gamasina</taxon>
        <taxon>Phytoseioidea</taxon>
        <taxon>Phytoseiidae</taxon>
        <taxon>Typhlodrominae</taxon>
        <taxon>Galendromus</taxon>
    </lineage>
</organism>
<keyword evidence="4" id="KW-0443">Lipid metabolism</keyword>
<dbReference type="InterPro" id="IPR000873">
    <property type="entry name" value="AMP-dep_synth/lig_dom"/>
</dbReference>
<evidence type="ECO:0000256" key="6">
    <source>
        <dbReference type="ARBA" id="ARBA00026121"/>
    </source>
</evidence>
<keyword evidence="5" id="KW-0067">ATP-binding</keyword>
<sequence length="595" mass="66562">MVKMKNSIFRKVSKTSDDQEPYAERVYKDDYAPYVKSSFRSHCCEKYPDEKPLGRLESSRSMAEVFRHAVRMHGDKPCMGYRPLLETLAGEFEGRPINKLSQGGYKFHSYETVDQLVDFYGRGFREIGIRPHDRVAILAETCFEWMCIALALMRYNMPIVTLYATLSEEGVVHGLTETRVSTVVTSQDLLERMRDRFAKILTLKHIIYLERVDKPVPRSVLGKELMSSTTLRNLGEHPENDYRPEDPKPHDVAILMYTSGSTGVPKAVTLTHLNLLSGAKGLGEVFESLKVRTDDAYVAYLPLAHVFELTCEIIAILFGVKIGYSSATTLTDNSPSIIPGQQGDCSILQPTIMPAVPLMLDRVKKAVIRKCREKGAVSARVLELAIQETLKRHKRGQDATIYDKDIFAQIRSVVGGKLRIIATGSAPLSPETHAFIRSALGCLVIQGYGLTESCAAATCMTLDDDATGEVGCPVVGAYVKLEDWQEGGYFVKDNKGEIILGGEMIAAGYFNNERLSAECFFEEGGIRWFRTGDIGEVTDRGTFKIIDRKKDLVKLQHGEYISLGKPESGLVTAAMKLCRKEIQKKYQTELDQLYR</sequence>
<comment type="catalytic activity">
    <reaction evidence="7">
        <text>a long-chain fatty acid + ATP + CoA = a long-chain fatty acyl-CoA + AMP + diphosphate</text>
        <dbReference type="Rhea" id="RHEA:15421"/>
        <dbReference type="ChEBI" id="CHEBI:30616"/>
        <dbReference type="ChEBI" id="CHEBI:33019"/>
        <dbReference type="ChEBI" id="CHEBI:57287"/>
        <dbReference type="ChEBI" id="CHEBI:57560"/>
        <dbReference type="ChEBI" id="CHEBI:83139"/>
        <dbReference type="ChEBI" id="CHEBI:456215"/>
        <dbReference type="EC" id="6.2.1.3"/>
    </reaction>
</comment>
<dbReference type="KEGG" id="goe:100899175"/>
<dbReference type="GO" id="GO:0005783">
    <property type="term" value="C:endoplasmic reticulum"/>
    <property type="evidence" value="ECO:0007669"/>
    <property type="project" value="TreeGrafter"/>
</dbReference>
<dbReference type="GO" id="GO:0005524">
    <property type="term" value="F:ATP binding"/>
    <property type="evidence" value="ECO:0007669"/>
    <property type="project" value="UniProtKB-KW"/>
</dbReference>
<evidence type="ECO:0000256" key="1">
    <source>
        <dbReference type="ARBA" id="ARBA00006432"/>
    </source>
</evidence>
<gene>
    <name evidence="10" type="primary">LOC100899175</name>
</gene>
<dbReference type="GeneID" id="100899175"/>
<dbReference type="GO" id="GO:0005811">
    <property type="term" value="C:lipid droplet"/>
    <property type="evidence" value="ECO:0007669"/>
    <property type="project" value="TreeGrafter"/>
</dbReference>
<dbReference type="Proteomes" id="UP000694867">
    <property type="component" value="Unplaced"/>
</dbReference>